<dbReference type="EMBL" id="OX597831">
    <property type="protein sequence ID" value="CAI9735960.1"/>
    <property type="molecule type" value="Genomic_DNA"/>
</dbReference>
<evidence type="ECO:0000313" key="2">
    <source>
        <dbReference type="EMBL" id="CAI9735960.1"/>
    </source>
</evidence>
<name>A0AA36BKD2_OCTVU</name>
<feature type="region of interest" description="Disordered" evidence="1">
    <location>
        <begin position="13"/>
        <end position="35"/>
    </location>
</feature>
<dbReference type="AlphaFoldDB" id="A0AA36BKD2"/>
<gene>
    <name evidence="2" type="ORF">OCTVUL_1B005851</name>
</gene>
<accession>A0AA36BKD2</accession>
<evidence type="ECO:0000313" key="3">
    <source>
        <dbReference type="Proteomes" id="UP001162480"/>
    </source>
</evidence>
<proteinExistence type="predicted"/>
<feature type="compositionally biased region" description="Basic and acidic residues" evidence="1">
    <location>
        <begin position="22"/>
        <end position="35"/>
    </location>
</feature>
<reference evidence="2" key="1">
    <citation type="submission" date="2023-08" db="EMBL/GenBank/DDBJ databases">
        <authorList>
            <person name="Alioto T."/>
            <person name="Alioto T."/>
            <person name="Gomez Garrido J."/>
        </authorList>
    </citation>
    <scope>NUCLEOTIDE SEQUENCE</scope>
</reference>
<evidence type="ECO:0000256" key="1">
    <source>
        <dbReference type="SAM" id="MobiDB-lite"/>
    </source>
</evidence>
<sequence>MEKLRSTCLKIHGRKQRKHVRRSMDKSKEHTSENRWTKLRKKAENQWTKGANIRKDIKSSREFRIDLKFDRIDVCDGMSFLEIIFSGITKRHHDNYHKSYGLLSSCRCELTILAFLRSYKIDLFL</sequence>
<protein>
    <submittedName>
        <fullName evidence="2">Uncharacterized protein</fullName>
    </submittedName>
</protein>
<dbReference type="Proteomes" id="UP001162480">
    <property type="component" value="Chromosome 18"/>
</dbReference>
<organism evidence="2 3">
    <name type="scientific">Octopus vulgaris</name>
    <name type="common">Common octopus</name>
    <dbReference type="NCBI Taxonomy" id="6645"/>
    <lineage>
        <taxon>Eukaryota</taxon>
        <taxon>Metazoa</taxon>
        <taxon>Spiralia</taxon>
        <taxon>Lophotrochozoa</taxon>
        <taxon>Mollusca</taxon>
        <taxon>Cephalopoda</taxon>
        <taxon>Coleoidea</taxon>
        <taxon>Octopodiformes</taxon>
        <taxon>Octopoda</taxon>
        <taxon>Incirrata</taxon>
        <taxon>Octopodidae</taxon>
        <taxon>Octopus</taxon>
    </lineage>
</organism>
<keyword evidence="3" id="KW-1185">Reference proteome</keyword>